<dbReference type="AlphaFoldDB" id="A0A3N2BBT0"/>
<dbReference type="PANTHER" id="PTHR12149">
    <property type="entry name" value="FRUCTOSAMINE 3 KINASE-RELATED PROTEIN"/>
    <property type="match status" value="1"/>
</dbReference>
<dbReference type="Gene3D" id="1.20.1270.240">
    <property type="match status" value="1"/>
</dbReference>
<name>A0A3N2BBT0_9MICO</name>
<evidence type="ECO:0000256" key="1">
    <source>
        <dbReference type="PIRNR" id="PIRNR006221"/>
    </source>
</evidence>
<dbReference type="SUPFAM" id="SSF56112">
    <property type="entry name" value="Protein kinase-like (PK-like)"/>
    <property type="match status" value="1"/>
</dbReference>
<dbReference type="EMBL" id="RKHK01000001">
    <property type="protein sequence ID" value="ROR72717.1"/>
    <property type="molecule type" value="Genomic_DNA"/>
</dbReference>
<dbReference type="InterPro" id="IPR016477">
    <property type="entry name" value="Fructo-/Ketosamine-3-kinase"/>
</dbReference>
<keyword evidence="1" id="KW-0808">Transferase</keyword>
<reference evidence="2 3" key="1">
    <citation type="submission" date="2018-11" db="EMBL/GenBank/DDBJ databases">
        <title>Sequencing the genomes of 1000 actinobacteria strains.</title>
        <authorList>
            <person name="Klenk H.-P."/>
        </authorList>
    </citation>
    <scope>NUCLEOTIDE SEQUENCE [LARGE SCALE GENOMIC DNA]</scope>
    <source>
        <strain evidence="2 3">DSM 11294</strain>
    </source>
</reference>
<sequence length="279" mass="29281">MRETFRKTGPAQALAFEAAGLRRLADAARPRKSGSQRDAGAPVVDVVELATDALHTRHLREAQPTAAAAEAFGRALARTHAAGAAWFGCAPPGYAAPEGYMGTTRLPLRQEPPASWGAFYAEDRLLPYLRPALENGSLDHAGAAVVERCVARVAAGEFDAPQPCLVREAGHHAARLHGDLWSGNVMWATDSGAGRGTGVIGTLIDPAAHGGHAESDLAQLGVFGAPHRERIVGAYNEASPLAEGWQERVGLHQLHMLIVHAAIFGGGYGAQTAALAGRY</sequence>
<dbReference type="PIRSF" id="PIRSF006221">
    <property type="entry name" value="Ketosamine-3-kinase"/>
    <property type="match status" value="1"/>
</dbReference>
<dbReference type="PANTHER" id="PTHR12149:SF8">
    <property type="entry name" value="PROTEIN-RIBULOSAMINE 3-KINASE"/>
    <property type="match status" value="1"/>
</dbReference>
<evidence type="ECO:0000313" key="3">
    <source>
        <dbReference type="Proteomes" id="UP000280668"/>
    </source>
</evidence>
<gene>
    <name evidence="2" type="ORF">EDD31_1076</name>
</gene>
<organism evidence="2 3">
    <name type="scientific">Bogoriella caseilytica</name>
    <dbReference type="NCBI Taxonomy" id="56055"/>
    <lineage>
        <taxon>Bacteria</taxon>
        <taxon>Bacillati</taxon>
        <taxon>Actinomycetota</taxon>
        <taxon>Actinomycetes</taxon>
        <taxon>Micrococcales</taxon>
        <taxon>Bogoriellaceae</taxon>
        <taxon>Bogoriella</taxon>
    </lineage>
</organism>
<keyword evidence="3" id="KW-1185">Reference proteome</keyword>
<dbReference type="Gene3D" id="1.10.510.10">
    <property type="entry name" value="Transferase(Phosphotransferase) domain 1"/>
    <property type="match status" value="1"/>
</dbReference>
<accession>A0A3N2BBT0</accession>
<dbReference type="RefSeq" id="WP_123303243.1">
    <property type="nucleotide sequence ID" value="NZ_RKHK01000001.1"/>
</dbReference>
<comment type="caution">
    <text evidence="2">The sequence shown here is derived from an EMBL/GenBank/DDBJ whole genome shotgun (WGS) entry which is preliminary data.</text>
</comment>
<protein>
    <submittedName>
        <fullName evidence="2">Fructosamine-3-kinase</fullName>
    </submittedName>
</protein>
<dbReference type="Proteomes" id="UP000280668">
    <property type="component" value="Unassembled WGS sequence"/>
</dbReference>
<dbReference type="InterPro" id="IPR011009">
    <property type="entry name" value="Kinase-like_dom_sf"/>
</dbReference>
<dbReference type="OrthoDB" id="5291879at2"/>
<dbReference type="Pfam" id="PF03881">
    <property type="entry name" value="Fructosamin_kin"/>
    <property type="match status" value="1"/>
</dbReference>
<comment type="similarity">
    <text evidence="1">Belongs to the fructosamine kinase family.</text>
</comment>
<proteinExistence type="inferred from homology"/>
<dbReference type="GO" id="GO:0016301">
    <property type="term" value="F:kinase activity"/>
    <property type="evidence" value="ECO:0007669"/>
    <property type="project" value="UniProtKB-UniRule"/>
</dbReference>
<keyword evidence="1 2" id="KW-0418">Kinase</keyword>
<evidence type="ECO:0000313" key="2">
    <source>
        <dbReference type="EMBL" id="ROR72717.1"/>
    </source>
</evidence>